<dbReference type="InterPro" id="IPR007822">
    <property type="entry name" value="LANC-like"/>
</dbReference>
<keyword evidence="5" id="KW-0479">Metal-binding</keyword>
<keyword evidence="7" id="KW-0723">Serine/threonine-protein kinase</keyword>
<gene>
    <name evidence="7" type="ORF">ETD85_00170</name>
</gene>
<dbReference type="PANTHER" id="PTHR43289">
    <property type="entry name" value="MITOGEN-ACTIVATED PROTEIN KINASE KINASE KINASE 20-RELATED"/>
    <property type="match status" value="1"/>
</dbReference>
<keyword evidence="3 7" id="KW-0418">Kinase</keyword>
<sequence length="875" mass="93288">MASMSDGSASDSETIEKIVGEHVRTGHRIRLGPTWLTVYPDDVPLPEHGWKLHVSSRLATYSELVEKLLPLLLAEGCVFKLARSHQALKRLNDGYSAPASVGKAFTIYPDQRRVRELGERLAELLRGREGPRVLSDRRVDQASPVYYRYGPFVRVEESGARGRFAARIDGPGGEEFEGLAGLHYEQPAWVVDPFTGLRGGEEDPVAEPAVLGHHYQVVAGIFESARGNVYRAVDRRDGTNVVVKQARALVDEHGATGDIRMRLRNERRVLQALEDCPGVPRFLDHFRHGQDEFLVTSDAGPFDLAEDVARNGPYPIDPPHGAGERRSLETLGRRLAEIVLDLHTRGVVMRDLTPKNVVIDGDRVSIVDFGVAGYDGLHLPGGTDGYAPARQRREEPPQDTDDLHALAMTLLFAALYLQPVTLRRDFDLARLRALQAIRSAHGEEPAGVIGVIADLLGDGDTARAALRRLAGGEIRRAEAKRTRRLPAPPVVTPELAADITANLLTDVLAQTRRKLAAPSALAYGVHDGTAGIGLELLEHLDEAGVADRVHELAAATVRAMPARPSPGLFRGRTGADIFLARAGEHGIAPAGEYAGPYVPDAEWEPDGLGLISGAAGVGIGHLVLSRHDAGAAHLAVVRRCAELVLEGGESGPAAGADLPRRWAAVDPSMGLAHGRAGVIELLISAGTRTGDDRLLAEAVKRTGRLAEHAAMWARQAREESVPPLALSWCRGLAGIARTLLHAGAAFGDPALTDLARELGTAMEPALPRIGALDQCCGAAGIGNALIDLAVLDGDPRRWDAARAVAVQLLARSAGPADHPVFIKDPGEAGAASLMTGLAGILGFFRRLAREGGETALPLLPVPAPAPAPAPAKETP</sequence>
<name>A0A5S4H540_9ACTN</name>
<keyword evidence="4" id="KW-0067">ATP-binding</keyword>
<evidence type="ECO:0000259" key="6">
    <source>
        <dbReference type="PROSITE" id="PS50011"/>
    </source>
</evidence>
<dbReference type="CDD" id="cd04791">
    <property type="entry name" value="LanC_SerThrkinase"/>
    <property type="match status" value="1"/>
</dbReference>
<dbReference type="SMART" id="SM01260">
    <property type="entry name" value="LANC_like"/>
    <property type="match status" value="1"/>
</dbReference>
<accession>A0A5S4H540</accession>
<dbReference type="GO" id="GO:0005524">
    <property type="term" value="F:ATP binding"/>
    <property type="evidence" value="ECO:0007669"/>
    <property type="project" value="UniProtKB-KW"/>
</dbReference>
<keyword evidence="5" id="KW-0862">Zinc</keyword>
<evidence type="ECO:0000256" key="1">
    <source>
        <dbReference type="ARBA" id="ARBA00022679"/>
    </source>
</evidence>
<evidence type="ECO:0000313" key="7">
    <source>
        <dbReference type="EMBL" id="TMR39831.1"/>
    </source>
</evidence>
<feature type="binding site" evidence="5">
    <location>
        <position position="729"/>
    </location>
    <ligand>
        <name>Zn(2+)</name>
        <dbReference type="ChEBI" id="CHEBI:29105"/>
    </ligand>
</feature>
<keyword evidence="1" id="KW-0808">Transferase</keyword>
<dbReference type="GO" id="GO:0046872">
    <property type="term" value="F:metal ion binding"/>
    <property type="evidence" value="ECO:0007669"/>
    <property type="project" value="UniProtKB-KW"/>
</dbReference>
<dbReference type="GO" id="GO:0005975">
    <property type="term" value="P:carbohydrate metabolic process"/>
    <property type="evidence" value="ECO:0007669"/>
    <property type="project" value="InterPro"/>
</dbReference>
<dbReference type="PRINTS" id="PR01950">
    <property type="entry name" value="LANCSUPER"/>
</dbReference>
<dbReference type="InterPro" id="IPR000719">
    <property type="entry name" value="Prot_kinase_dom"/>
</dbReference>
<dbReference type="PROSITE" id="PS50011">
    <property type="entry name" value="PROTEIN_KINASE_DOM"/>
    <property type="match status" value="1"/>
</dbReference>
<feature type="domain" description="Protein kinase" evidence="6">
    <location>
        <begin position="215"/>
        <end position="529"/>
    </location>
</feature>
<evidence type="ECO:0000313" key="8">
    <source>
        <dbReference type="Proteomes" id="UP000306628"/>
    </source>
</evidence>
<dbReference type="Gene3D" id="1.50.10.10">
    <property type="match status" value="1"/>
</dbReference>
<organism evidence="7 8">
    <name type="scientific">Nonomuraea zeae</name>
    <dbReference type="NCBI Taxonomy" id="1642303"/>
    <lineage>
        <taxon>Bacteria</taxon>
        <taxon>Bacillati</taxon>
        <taxon>Actinomycetota</taxon>
        <taxon>Actinomycetes</taxon>
        <taxon>Streptosporangiales</taxon>
        <taxon>Streptosporangiaceae</taxon>
        <taxon>Nonomuraea</taxon>
    </lineage>
</organism>
<dbReference type="PANTHER" id="PTHR43289:SF34">
    <property type="entry name" value="SERINE_THREONINE-PROTEIN KINASE YBDM-RELATED"/>
    <property type="match status" value="1"/>
</dbReference>
<keyword evidence="2" id="KW-0547">Nucleotide-binding</keyword>
<dbReference type="Pfam" id="PF05147">
    <property type="entry name" value="LANC_like"/>
    <property type="match status" value="1"/>
</dbReference>
<evidence type="ECO:0000256" key="5">
    <source>
        <dbReference type="PIRSR" id="PIRSR607822-1"/>
    </source>
</evidence>
<dbReference type="EMBL" id="VCKX01000001">
    <property type="protein sequence ID" value="TMR39831.1"/>
    <property type="molecule type" value="Genomic_DNA"/>
</dbReference>
<dbReference type="InterPro" id="IPR012341">
    <property type="entry name" value="6hp_glycosidase-like_sf"/>
</dbReference>
<protein>
    <submittedName>
        <fullName evidence="7">Serine/threonine protein kinase</fullName>
    </submittedName>
</protein>
<dbReference type="OrthoDB" id="1492512at2"/>
<dbReference type="GO" id="GO:0004674">
    <property type="term" value="F:protein serine/threonine kinase activity"/>
    <property type="evidence" value="ECO:0007669"/>
    <property type="project" value="UniProtKB-KW"/>
</dbReference>
<dbReference type="Proteomes" id="UP000306628">
    <property type="component" value="Unassembled WGS sequence"/>
</dbReference>
<dbReference type="Gene3D" id="1.10.510.10">
    <property type="entry name" value="Transferase(Phosphotransferase) domain 1"/>
    <property type="match status" value="1"/>
</dbReference>
<dbReference type="Gene3D" id="3.30.200.20">
    <property type="entry name" value="Phosphorylase Kinase, domain 1"/>
    <property type="match status" value="1"/>
</dbReference>
<keyword evidence="8" id="KW-1185">Reference proteome</keyword>
<dbReference type="AlphaFoldDB" id="A0A5S4H540"/>
<evidence type="ECO:0000256" key="2">
    <source>
        <dbReference type="ARBA" id="ARBA00022741"/>
    </source>
</evidence>
<dbReference type="SUPFAM" id="SSF158745">
    <property type="entry name" value="LanC-like"/>
    <property type="match status" value="1"/>
</dbReference>
<dbReference type="Pfam" id="PF00069">
    <property type="entry name" value="Pkinase"/>
    <property type="match status" value="1"/>
</dbReference>
<dbReference type="SMART" id="SM00220">
    <property type="entry name" value="S_TKc"/>
    <property type="match status" value="1"/>
</dbReference>
<dbReference type="InterPro" id="IPR058053">
    <property type="entry name" value="RamC_C"/>
</dbReference>
<proteinExistence type="predicted"/>
<evidence type="ECO:0000256" key="3">
    <source>
        <dbReference type="ARBA" id="ARBA00022777"/>
    </source>
</evidence>
<dbReference type="SUPFAM" id="SSF56112">
    <property type="entry name" value="Protein kinase-like (PK-like)"/>
    <property type="match status" value="1"/>
</dbReference>
<feature type="binding site" evidence="5">
    <location>
        <position position="775"/>
    </location>
    <ligand>
        <name>Zn(2+)</name>
        <dbReference type="ChEBI" id="CHEBI:29105"/>
    </ligand>
</feature>
<dbReference type="Pfam" id="PF25816">
    <property type="entry name" value="RamC_N"/>
    <property type="match status" value="1"/>
</dbReference>
<dbReference type="GO" id="GO:0031179">
    <property type="term" value="P:peptide modification"/>
    <property type="evidence" value="ECO:0007669"/>
    <property type="project" value="InterPro"/>
</dbReference>
<reference evidence="7 8" key="1">
    <citation type="submission" date="2019-05" db="EMBL/GenBank/DDBJ databases">
        <title>Draft genome sequence of Nonomuraea zeae DSM 100528.</title>
        <authorList>
            <person name="Saricaoglu S."/>
            <person name="Isik K."/>
        </authorList>
    </citation>
    <scope>NUCLEOTIDE SEQUENCE [LARGE SCALE GENOMIC DNA]</scope>
    <source>
        <strain evidence="7 8">DSM 100528</strain>
    </source>
</reference>
<dbReference type="InterPro" id="IPR011009">
    <property type="entry name" value="Kinase-like_dom_sf"/>
</dbReference>
<dbReference type="InterPro" id="IPR057929">
    <property type="entry name" value="RamC_N"/>
</dbReference>
<comment type="caution">
    <text evidence="7">The sequence shown here is derived from an EMBL/GenBank/DDBJ whole genome shotgun (WGS) entry which is preliminary data.</text>
</comment>
<evidence type="ECO:0000256" key="4">
    <source>
        <dbReference type="ARBA" id="ARBA00022840"/>
    </source>
</evidence>